<dbReference type="Proteomes" id="UP000006727">
    <property type="component" value="Chromosome 24"/>
</dbReference>
<dbReference type="PaxDb" id="3218-PP1S73_163V6.1"/>
<dbReference type="AlphaFoldDB" id="A0A2K1IFZ4"/>
<dbReference type="EnsemblPlants" id="Pp3c24_8140V3.1">
    <property type="protein sequence ID" value="Pp3c24_8140V3.1"/>
    <property type="gene ID" value="Pp3c24_8140"/>
</dbReference>
<gene>
    <name evidence="2" type="ORF">PHYPA_028793</name>
</gene>
<name>A0A2K1IFZ4_PHYPA</name>
<dbReference type="InParanoid" id="A0A2K1IFZ4"/>
<evidence type="ECO:0000313" key="4">
    <source>
        <dbReference type="Proteomes" id="UP000006727"/>
    </source>
</evidence>
<reference evidence="3" key="3">
    <citation type="submission" date="2020-12" db="UniProtKB">
        <authorList>
            <consortium name="EnsemblPlants"/>
        </authorList>
    </citation>
    <scope>IDENTIFICATION</scope>
</reference>
<evidence type="ECO:0000313" key="3">
    <source>
        <dbReference type="EnsemblPlants" id="Pp3c24_8140V3.1"/>
    </source>
</evidence>
<dbReference type="Gramene" id="Pp3c24_8140V3.1">
    <property type="protein sequence ID" value="Pp3c24_8140V3.1"/>
    <property type="gene ID" value="Pp3c24_8140"/>
</dbReference>
<keyword evidence="4" id="KW-1185">Reference proteome</keyword>
<reference evidence="2 4" key="2">
    <citation type="journal article" date="2018" name="Plant J.">
        <title>The Physcomitrella patens chromosome-scale assembly reveals moss genome structure and evolution.</title>
        <authorList>
            <person name="Lang D."/>
            <person name="Ullrich K.K."/>
            <person name="Murat F."/>
            <person name="Fuchs J."/>
            <person name="Jenkins J."/>
            <person name="Haas F.B."/>
            <person name="Piednoel M."/>
            <person name="Gundlach H."/>
            <person name="Van Bel M."/>
            <person name="Meyberg R."/>
            <person name="Vives C."/>
            <person name="Morata J."/>
            <person name="Symeonidi A."/>
            <person name="Hiss M."/>
            <person name="Muchero W."/>
            <person name="Kamisugi Y."/>
            <person name="Saleh O."/>
            <person name="Blanc G."/>
            <person name="Decker E.L."/>
            <person name="van Gessel N."/>
            <person name="Grimwood J."/>
            <person name="Hayes R.D."/>
            <person name="Graham S.W."/>
            <person name="Gunter L.E."/>
            <person name="McDaniel S.F."/>
            <person name="Hoernstein S.N.W."/>
            <person name="Larsson A."/>
            <person name="Li F.W."/>
            <person name="Perroud P.F."/>
            <person name="Phillips J."/>
            <person name="Ranjan P."/>
            <person name="Rokshar D.S."/>
            <person name="Rothfels C.J."/>
            <person name="Schneider L."/>
            <person name="Shu S."/>
            <person name="Stevenson D.W."/>
            <person name="Thummler F."/>
            <person name="Tillich M."/>
            <person name="Villarreal Aguilar J.C."/>
            <person name="Widiez T."/>
            <person name="Wong G.K."/>
            <person name="Wymore A."/>
            <person name="Zhang Y."/>
            <person name="Zimmer A.D."/>
            <person name="Quatrano R.S."/>
            <person name="Mayer K.F.X."/>
            <person name="Goodstein D."/>
            <person name="Casacuberta J.M."/>
            <person name="Vandepoele K."/>
            <person name="Reski R."/>
            <person name="Cuming A.C."/>
            <person name="Tuskan G.A."/>
            <person name="Maumus F."/>
            <person name="Salse J."/>
            <person name="Schmutz J."/>
            <person name="Rensing S.A."/>
        </authorList>
    </citation>
    <scope>NUCLEOTIDE SEQUENCE [LARGE SCALE GENOMIC DNA]</scope>
    <source>
        <strain evidence="3 4">cv. Gransden 2004</strain>
    </source>
</reference>
<reference evidence="2 4" key="1">
    <citation type="journal article" date="2008" name="Science">
        <title>The Physcomitrella genome reveals evolutionary insights into the conquest of land by plants.</title>
        <authorList>
            <person name="Rensing S."/>
            <person name="Lang D."/>
            <person name="Zimmer A."/>
            <person name="Terry A."/>
            <person name="Salamov A."/>
            <person name="Shapiro H."/>
            <person name="Nishiyama T."/>
            <person name="Perroud P.-F."/>
            <person name="Lindquist E."/>
            <person name="Kamisugi Y."/>
            <person name="Tanahashi T."/>
            <person name="Sakakibara K."/>
            <person name="Fujita T."/>
            <person name="Oishi K."/>
            <person name="Shin-I T."/>
            <person name="Kuroki Y."/>
            <person name="Toyoda A."/>
            <person name="Suzuki Y."/>
            <person name="Hashimoto A."/>
            <person name="Yamaguchi K."/>
            <person name="Sugano A."/>
            <person name="Kohara Y."/>
            <person name="Fujiyama A."/>
            <person name="Anterola A."/>
            <person name="Aoki S."/>
            <person name="Ashton N."/>
            <person name="Barbazuk W.B."/>
            <person name="Barker E."/>
            <person name="Bennetzen J."/>
            <person name="Bezanilla M."/>
            <person name="Blankenship R."/>
            <person name="Cho S.H."/>
            <person name="Dutcher S."/>
            <person name="Estelle M."/>
            <person name="Fawcett J.A."/>
            <person name="Gundlach H."/>
            <person name="Hanada K."/>
            <person name="Heyl A."/>
            <person name="Hicks K.A."/>
            <person name="Hugh J."/>
            <person name="Lohr M."/>
            <person name="Mayer K."/>
            <person name="Melkozernov A."/>
            <person name="Murata T."/>
            <person name="Nelson D."/>
            <person name="Pils B."/>
            <person name="Prigge M."/>
            <person name="Reiss B."/>
            <person name="Renner T."/>
            <person name="Rombauts S."/>
            <person name="Rushton P."/>
            <person name="Sanderfoot A."/>
            <person name="Schween G."/>
            <person name="Shiu S.-H."/>
            <person name="Stueber K."/>
            <person name="Theodoulou F.L."/>
            <person name="Tu H."/>
            <person name="Van de Peer Y."/>
            <person name="Verrier P.J."/>
            <person name="Waters E."/>
            <person name="Wood A."/>
            <person name="Yang L."/>
            <person name="Cove D."/>
            <person name="Cuming A."/>
            <person name="Hasebe M."/>
            <person name="Lucas S."/>
            <person name="Mishler D.B."/>
            <person name="Reski R."/>
            <person name="Grigoriev I."/>
            <person name="Quatrano R.S."/>
            <person name="Boore J.L."/>
        </authorList>
    </citation>
    <scope>NUCLEOTIDE SEQUENCE [LARGE SCALE GENOMIC DNA]</scope>
    <source>
        <strain evidence="3 4">cv. Gransden 2004</strain>
    </source>
</reference>
<feature type="region of interest" description="Disordered" evidence="1">
    <location>
        <begin position="123"/>
        <end position="151"/>
    </location>
</feature>
<organism evidence="2">
    <name type="scientific">Physcomitrium patens</name>
    <name type="common">Spreading-leaved earth moss</name>
    <name type="synonym">Physcomitrella patens</name>
    <dbReference type="NCBI Taxonomy" id="3218"/>
    <lineage>
        <taxon>Eukaryota</taxon>
        <taxon>Viridiplantae</taxon>
        <taxon>Streptophyta</taxon>
        <taxon>Embryophyta</taxon>
        <taxon>Bryophyta</taxon>
        <taxon>Bryophytina</taxon>
        <taxon>Bryopsida</taxon>
        <taxon>Funariidae</taxon>
        <taxon>Funariales</taxon>
        <taxon>Funariaceae</taxon>
        <taxon>Physcomitrium</taxon>
    </lineage>
</organism>
<accession>A0A2K1IFZ4</accession>
<sequence>MAQGEVCRLQLKRPGNVCIGPARYDTLYLQEFAAPKRSDYPPPKTGGGWHQSSSRQVSINTPYKTDKSLYSIEFGRVKVPGQKDYKTLRKRVAPFIPQFPKESEELCNPEFVDHDRPIAVGPKPVIPYPKRVTEDDVRNNPPKGWKGTKGFFTPEPNGISSESGLVCKIHHHTSTLTTCLWKCFFHRIARLRWVVKPQQ</sequence>
<evidence type="ECO:0000256" key="1">
    <source>
        <dbReference type="SAM" id="MobiDB-lite"/>
    </source>
</evidence>
<proteinExistence type="predicted"/>
<feature type="region of interest" description="Disordered" evidence="1">
    <location>
        <begin position="38"/>
        <end position="57"/>
    </location>
</feature>
<protein>
    <submittedName>
        <fullName evidence="2 3">Uncharacterized protein</fullName>
    </submittedName>
</protein>
<evidence type="ECO:0000313" key="2">
    <source>
        <dbReference type="EMBL" id="PNR28201.1"/>
    </source>
</evidence>
<dbReference type="EMBL" id="ABEU02000024">
    <property type="protein sequence ID" value="PNR28201.1"/>
    <property type="molecule type" value="Genomic_DNA"/>
</dbReference>